<reference evidence="6 7" key="1">
    <citation type="submission" date="2019-08" db="EMBL/GenBank/DDBJ databases">
        <title>A chromosome-level genome assembly, high-density linkage maps, and genome scans reveal the genomic architecture of hybrid incompatibilities underlying speciation via character displacement in darters (Percidae: Etheostominae).</title>
        <authorList>
            <person name="Moran R.L."/>
            <person name="Catchen J.M."/>
            <person name="Fuller R.C."/>
        </authorList>
    </citation>
    <scope>NUCLEOTIDE SEQUENCE [LARGE SCALE GENOMIC DNA]</scope>
    <source>
        <strain evidence="6">EspeVRDwgs_2016</strain>
        <tissue evidence="6">Muscle</tissue>
    </source>
</reference>
<dbReference type="Gene3D" id="1.10.418.10">
    <property type="entry name" value="Calponin-like domain"/>
    <property type="match status" value="1"/>
</dbReference>
<dbReference type="InterPro" id="IPR054517">
    <property type="entry name" value="SPEF2_D5"/>
</dbReference>
<dbReference type="GO" id="GO:0007288">
    <property type="term" value="P:sperm axoneme assembly"/>
    <property type="evidence" value="ECO:0007669"/>
    <property type="project" value="TreeGrafter"/>
</dbReference>
<feature type="compositionally biased region" description="Polar residues" evidence="2">
    <location>
        <begin position="1890"/>
        <end position="1901"/>
    </location>
</feature>
<dbReference type="Pfam" id="PF24082">
    <property type="entry name" value="SPEF2_C"/>
    <property type="match status" value="1"/>
</dbReference>
<keyword evidence="1" id="KW-0175">Coiled coil</keyword>
<dbReference type="InterPro" id="IPR052634">
    <property type="entry name" value="Sperm_flagellar-bone_growth"/>
</dbReference>
<dbReference type="InterPro" id="IPR013783">
    <property type="entry name" value="Ig-like_fold"/>
</dbReference>
<dbReference type="InterPro" id="IPR040817">
    <property type="entry name" value="LIFR_D2"/>
</dbReference>
<feature type="domain" description="Fibronectin type-III" evidence="5">
    <location>
        <begin position="408"/>
        <end position="511"/>
    </location>
</feature>
<feature type="region of interest" description="Disordered" evidence="2">
    <location>
        <begin position="1829"/>
        <end position="1919"/>
    </location>
</feature>
<feature type="compositionally biased region" description="Polar residues" evidence="2">
    <location>
        <begin position="1910"/>
        <end position="1919"/>
    </location>
</feature>
<dbReference type="EMBL" id="VOFY01000005">
    <property type="protein sequence ID" value="KAA8592709.1"/>
    <property type="molecule type" value="Genomic_DNA"/>
</dbReference>
<accession>A0A5J5DHG9</accession>
<dbReference type="Pfam" id="PF06294">
    <property type="entry name" value="CH_2"/>
    <property type="match status" value="1"/>
</dbReference>
<dbReference type="Pfam" id="PF00406">
    <property type="entry name" value="ADK"/>
    <property type="match status" value="1"/>
</dbReference>
<protein>
    <recommendedName>
        <fullName evidence="8">Calponin-homology (CH) domain-containing protein</fullName>
    </recommendedName>
</protein>
<dbReference type="InterPro" id="IPR056199">
    <property type="entry name" value="SPEF2_C"/>
</dbReference>
<sequence>MPRLSVSLSSKPNCSPVICVLLGLLAIHTNAKDVLTVPQQVSLSANMYKQHLTISWLGGAATTFDLMILRTELNETVFYETVSVTMNQVSGRHQWNWTSVEPLECTSLSIKIRSRDGQTTSEWSNTQILQGNDLPNNEAFQMYPQDRIVPVGANTTFCCIVEEGKQFGTIRYSNTVMNTTRLSRRSFATTVVNQELSGQTGTNIVCFDNPKTKLSGTVVFVGYPPLPTDFECETRDLTSAVCQWNEKRETNLYGKRGTRYSLNNRNCTLSSPQEKQCSVAQWEGNFTLVAVNPLGQYSLTDSAEINHRVYPVAPDNLTFVVHAWNATVLWQWKYNSYSSLALDCQVELDCQGYKTKRTFSGVGLRSVVLSDLYPDEDYSVQVRCGAQQSFWKWGTWSKSFSFKTSNYVPDAPDVWMWMNKDYTGQVIWKPLTQRQSHGLITGYEVTLWSPEGNFQHTEFFSPDTYAVPVNLTQIASRSSGNKVMATVIAKNAAGVSQPASVLIPLRLTDVEPLTVSRAVYTNRGFPLFWQRNANDTCAYVVEWYEASCKWDCPVEWIKLAAGNTNVTIESAYFQPGVRYNISLYSSSSEAPELLQHWQGYMQELVPSSSVLLSTTQQDSDILLTWREIPLVNRRGFLLGYNIYISGGSQFTLLANLSDLESRSYTVKGLSQGLYNFTVKAYTSAGEDKGATASIMLEPFTDGLILEILASLGITALLLAVVTFICYKKRKWVKNAFYPDIPEPKLSDDWSRSQGPLDVKPSPHSLVHMVEKPEWDSSKEVLVVIPEEDEDEEGLGIGDEPVDTDEPTSLRYYNQVVDERPLRPRFPESSDSSASSLDSACTDVTYTGIQTSGSSLVFQLDPQGSSEGHQPKADLSVCGEGGGGGGGGYWPQMQSRAPSDDTGLASPKPFLEPQAASAGGYKPQSSWHFDSPVETGESEGLAPSLGSPISVASTQFLLPDGEEHADEKQQPSSSAATWFTNLLWLNEELRLSKAVDPKTFTKDFSSGYLIGEVLHKYQLQKDFSMFMKKDTAISRLNNFTRVEPTLQLLGISFDINTAQDLMEEKQGVATRLLYQLYVSLENKKKAEISGTLMEIMQPAASAGLHKKEHVIYSDRLHRVVKRDAELKLQKISQHYEEKCRQLNERFGMPHSIQQRRQLRAQDEKRMKNIEKLRACHQKHNDFMSYDQATTFQVPRPPPYTLQLNLKKRQQQQQRREQQAQTVQTEIAKFETRKKLVTYGFASSSSSGQPFPEDFPLGGSSQGFVVPGSGNKLILQSNSKYIQDIRQRLEENAVAREQREKRRDRFLVEQLKAHEAQEEARREEQLVKRLTRQTQQEQRLATQLLQIRVQKDGIRKNRQFREQQYQQRRERDFQEALEREAALAQQAKLDLAEEIRQELEFCNRIAAERAQIRYKKHFKSCKDILEQIVDLATKVGEYRLLTGNLIPEKPMREWKELLFSGLPLYEPIKCQQPGFEFISPLDPVELKKQEILKNQDYDEYTNMVGEWAWPEEAGEKKLTLANNDILGHVVLRLRNIVHPPIMEPSLPSFPHFTIKACVLGKFCSGKTTCLDKLAKAHGIYVLSADALIEEALNAYQNGEEDVQVTEPQEENQNEKLLTSSTSLNPDIYTQEESRNNNVKGAAAEKELRKGNAIPNELLVDIMVEAIRQVPPQSGWILDGFPFDITQAYLLEKAMGGSVDVGNGVVSSRTNLAADPNPPKPPPPPTPALDLALLLEIPDKCVISRPFSQTETDKSAAATTSHPKDKNLYLAQIPHRITAFQDTWPKLEKWFGEKQNILVRIDADVDEEELYKRVESVLQQVMTQTQKDVVFDSGEAPDSSFSATPPPLNQSPALADEDPGPTESYSRLNEEKAQSVKSHSKSSTNSPRGPSRKASTSSLTNENFQRVPKNPPESASSCSGSTSRVYMDHPIPPEITEYLCSHWDTVCDSYVNNVKTLMQQLRSQRTVLNHHLFNIREEYKHFLGRPDLKQELVSHWQKDFNSIPDNMREDEDTKAELHLRLDELCERLWDISDKRKEEDEQERAALMGNGWLEELVNYHSILMQVELDRFQDTLYILRVYYLSMYRQVLPELPPKLDLIPLLEPPQPHEKLIYDYEEALTAINKLVSAETYQGETKEQEKGKHNQEVRNKIQKEYAAALDHEGNAAKVRIALVKGHGLVMVHSLQSRAEETLSSMEKWLEAHYLADMKSIDQLSVVIRHHIEAGVKLQNELVLECNDFYLNGDCHMVASPAPPPRPPPLEKPTRSTPTITQLESLHQQLCNVAPSGLMSSSEFSSLLRNIISVNMGRNTLPEPWINKNETQLMEIVSLLVDNYELVDWRRFLLSAALPWPFPSLSQLLAVLQRFKAADTGDTGYINEKQYLQTELWFSTESVQPVPEDPSEPLPYDRLANLRKLFADHSFSPPRLDYVSMLQYFAADTQPRQGFIRALSVVLGQHLKHFSPGHLVKSMPSIEEATALSSSELDGDYKEEETPCASSSSLGEQIVSIPALLAVICHKVAKMKDNKHLPPGCLSQEEHTEQLVHIFRELGYKPEDCVPFSSLSQHPFIQDLMETLTHYQLVNIHRVLLAHQDEGEFNSLTVS</sequence>
<dbReference type="InterPro" id="IPR027417">
    <property type="entry name" value="P-loop_NTPase"/>
</dbReference>
<keyword evidence="7" id="KW-1185">Reference proteome</keyword>
<dbReference type="InterPro" id="IPR048497">
    <property type="entry name" value="LIF-R-like_Ig-like"/>
</dbReference>
<dbReference type="SMART" id="SM00060">
    <property type="entry name" value="FN3"/>
    <property type="match status" value="2"/>
</dbReference>
<dbReference type="InterPro" id="IPR003961">
    <property type="entry name" value="FN3_dom"/>
</dbReference>
<evidence type="ECO:0000259" key="4">
    <source>
        <dbReference type="PROSITE" id="PS50021"/>
    </source>
</evidence>
<dbReference type="GO" id="GO:0002177">
    <property type="term" value="C:manchette"/>
    <property type="evidence" value="ECO:0007669"/>
    <property type="project" value="TreeGrafter"/>
</dbReference>
<dbReference type="Pfam" id="PF22946">
    <property type="entry name" value="SPEF2_D5"/>
    <property type="match status" value="1"/>
</dbReference>
<feature type="region of interest" description="Disordered" evidence="2">
    <location>
        <begin position="857"/>
        <end position="944"/>
    </location>
</feature>
<dbReference type="InterPro" id="IPR001715">
    <property type="entry name" value="CH_dom"/>
</dbReference>
<feature type="coiled-coil region" evidence="1">
    <location>
        <begin position="1311"/>
        <end position="1338"/>
    </location>
</feature>
<feature type="domain" description="Calponin-homology (CH)" evidence="4">
    <location>
        <begin position="974"/>
        <end position="1080"/>
    </location>
</feature>
<evidence type="ECO:0000256" key="2">
    <source>
        <dbReference type="SAM" id="MobiDB-lite"/>
    </source>
</evidence>
<name>A0A5J5DHG9_9PERO</name>
<dbReference type="SUPFAM" id="SSF49265">
    <property type="entry name" value="Fibronectin type III"/>
    <property type="match status" value="3"/>
</dbReference>
<feature type="domain" description="Fibronectin type-III" evidence="5">
    <location>
        <begin position="605"/>
        <end position="707"/>
    </location>
</feature>
<keyword evidence="3" id="KW-0732">Signal</keyword>
<dbReference type="SUPFAM" id="SSF47576">
    <property type="entry name" value="Calponin-homology domain, CH-domain"/>
    <property type="match status" value="1"/>
</dbReference>
<dbReference type="GO" id="GO:0097225">
    <property type="term" value="C:sperm midpiece"/>
    <property type="evidence" value="ECO:0007669"/>
    <property type="project" value="TreeGrafter"/>
</dbReference>
<dbReference type="PANTHER" id="PTHR14919:SF0">
    <property type="entry name" value="SPERM FLAGELLAR PROTEIN 2"/>
    <property type="match status" value="1"/>
</dbReference>
<evidence type="ECO:0000313" key="7">
    <source>
        <dbReference type="Proteomes" id="UP000327493"/>
    </source>
</evidence>
<feature type="compositionally biased region" description="Polar residues" evidence="2">
    <location>
        <begin position="857"/>
        <end position="867"/>
    </location>
</feature>
<proteinExistence type="predicted"/>
<feature type="compositionally biased region" description="Low complexity" evidence="2">
    <location>
        <begin position="1872"/>
        <end position="1883"/>
    </location>
</feature>
<dbReference type="Pfam" id="PF17971">
    <property type="entry name" value="LIFR_D2"/>
    <property type="match status" value="1"/>
</dbReference>
<evidence type="ECO:0000259" key="5">
    <source>
        <dbReference type="PROSITE" id="PS50853"/>
    </source>
</evidence>
<dbReference type="InterPro" id="IPR036116">
    <property type="entry name" value="FN3_sf"/>
</dbReference>
<feature type="domain" description="Fibronectin type-III" evidence="5">
    <location>
        <begin position="313"/>
        <end position="407"/>
    </location>
</feature>
<dbReference type="InterPro" id="IPR036872">
    <property type="entry name" value="CH_dom_sf"/>
</dbReference>
<dbReference type="PANTHER" id="PTHR14919">
    <property type="entry name" value="KPL2-RELATED"/>
    <property type="match status" value="1"/>
</dbReference>
<comment type="caution">
    <text evidence="6">The sequence shown here is derived from an EMBL/GenBank/DDBJ whole genome shotgun (WGS) entry which is preliminary data.</text>
</comment>
<dbReference type="GO" id="GO:0005737">
    <property type="term" value="C:cytoplasm"/>
    <property type="evidence" value="ECO:0007669"/>
    <property type="project" value="UniProtKB-ARBA"/>
</dbReference>
<feature type="compositionally biased region" description="Gly residues" evidence="2">
    <location>
        <begin position="878"/>
        <end position="888"/>
    </location>
</feature>
<dbReference type="CDD" id="cd00063">
    <property type="entry name" value="FN3"/>
    <property type="match status" value="1"/>
</dbReference>
<dbReference type="Proteomes" id="UP000327493">
    <property type="component" value="Chromosome 5"/>
</dbReference>
<dbReference type="PROSITE" id="PS50853">
    <property type="entry name" value="FN3"/>
    <property type="match status" value="3"/>
</dbReference>
<feature type="chain" id="PRO_5023812219" description="Calponin-homology (CH) domain-containing protein" evidence="3">
    <location>
        <begin position="32"/>
        <end position="2597"/>
    </location>
</feature>
<evidence type="ECO:0000313" key="6">
    <source>
        <dbReference type="EMBL" id="KAA8592709.1"/>
    </source>
</evidence>
<feature type="signal peptide" evidence="3">
    <location>
        <begin position="1"/>
        <end position="31"/>
    </location>
</feature>
<organism evidence="6 7">
    <name type="scientific">Etheostoma spectabile</name>
    <name type="common">orangethroat darter</name>
    <dbReference type="NCBI Taxonomy" id="54343"/>
    <lineage>
        <taxon>Eukaryota</taxon>
        <taxon>Metazoa</taxon>
        <taxon>Chordata</taxon>
        <taxon>Craniata</taxon>
        <taxon>Vertebrata</taxon>
        <taxon>Euteleostomi</taxon>
        <taxon>Actinopterygii</taxon>
        <taxon>Neopterygii</taxon>
        <taxon>Teleostei</taxon>
        <taxon>Neoteleostei</taxon>
        <taxon>Acanthomorphata</taxon>
        <taxon>Eupercaria</taxon>
        <taxon>Perciformes</taxon>
        <taxon>Percoidei</taxon>
        <taxon>Percidae</taxon>
        <taxon>Etheostomatinae</taxon>
        <taxon>Etheostoma</taxon>
    </lineage>
</organism>
<feature type="region of interest" description="Disordered" evidence="2">
    <location>
        <begin position="788"/>
        <end position="807"/>
    </location>
</feature>
<dbReference type="Pfam" id="PF21177">
    <property type="entry name" value="LIF-R_Ig-like"/>
    <property type="match status" value="1"/>
</dbReference>
<dbReference type="Gene3D" id="2.60.40.10">
    <property type="entry name" value="Immunoglobulins"/>
    <property type="match status" value="7"/>
</dbReference>
<feature type="compositionally biased region" description="Acidic residues" evidence="2">
    <location>
        <begin position="788"/>
        <end position="805"/>
    </location>
</feature>
<dbReference type="Pfam" id="PF25552">
    <property type="entry name" value="LIFR_D4"/>
    <property type="match status" value="1"/>
</dbReference>
<dbReference type="InterPro" id="IPR010441">
    <property type="entry name" value="CH_2"/>
</dbReference>
<gene>
    <name evidence="6" type="ORF">FQN60_018164</name>
</gene>
<evidence type="ECO:0000256" key="3">
    <source>
        <dbReference type="SAM" id="SignalP"/>
    </source>
</evidence>
<evidence type="ECO:0008006" key="8">
    <source>
        <dbReference type="Google" id="ProtNLM"/>
    </source>
</evidence>
<dbReference type="Gene3D" id="3.40.50.300">
    <property type="entry name" value="P-loop containing nucleotide triphosphate hydrolases"/>
    <property type="match status" value="1"/>
</dbReference>
<dbReference type="SUPFAM" id="SSF52540">
    <property type="entry name" value="P-loop containing nucleoside triphosphate hydrolases"/>
    <property type="match status" value="1"/>
</dbReference>
<dbReference type="PROSITE" id="PS50021">
    <property type="entry name" value="CH"/>
    <property type="match status" value="1"/>
</dbReference>
<evidence type="ECO:0000256" key="1">
    <source>
        <dbReference type="SAM" id="Coils"/>
    </source>
</evidence>